<protein>
    <recommendedName>
        <fullName evidence="1">KAP NTPase domain-containing protein</fullName>
    </recommendedName>
</protein>
<sequence length="469" mass="54676">MNIKHPDLEIPATNPFANCKLEREKYADILTNIVNSYSNGFVLAINNKWGTGKTTFVKMWQQKLINEGHKSIYFNAWENDFENNPLTAIMGELKSLTKSANNQKFKSTLKKAAIMSKHIGPAIVQSIADKYVDTKTIKEAITEITKGLTDIFENEVNDYVDRKNSINEFKTSLADFIVDAYNGKPFIFIIDELDRCRPNYAVSILEQIKHFFSVPNIIFVLSIDKNQLGSAVKGVYGSDSLNSEEYLRKFIDLEYSIPEPNKDLFYKYLFEHFKFKDFFDSPERKQLRELQNDSNYFLKVTDLIFTNKNLTLRQQEKIFSLARISLRSFNSNSYVIPEILLFLSYLKIDRRSFFDDLKFKKLNIHELQENFLKTVISNKTEKTENALILLEAHLINFYNNYLHLNYYQNNLFKFNEETGSNELLINCVICKDKNNSLLRILENLSNSREGGLDLGYFINRIDLMKELTI</sequence>
<dbReference type="Proteomes" id="UP000001601">
    <property type="component" value="Unassembled WGS sequence"/>
</dbReference>
<gene>
    <name evidence="2" type="ORF">MED217_12434</name>
</gene>
<dbReference type="Pfam" id="PF07693">
    <property type="entry name" value="KAP_NTPase"/>
    <property type="match status" value="1"/>
</dbReference>
<dbReference type="AlphaFoldDB" id="A3XLA5"/>
<dbReference type="InterPro" id="IPR011646">
    <property type="entry name" value="KAP_P-loop"/>
</dbReference>
<dbReference type="EMBL" id="AANC01000004">
    <property type="protein sequence ID" value="EAQ49664.1"/>
    <property type="molecule type" value="Genomic_DNA"/>
</dbReference>
<dbReference type="PANTHER" id="PTHR22674">
    <property type="entry name" value="NTPASE, KAP FAMILY P-LOOP DOMAIN-CONTAINING 1"/>
    <property type="match status" value="1"/>
</dbReference>
<dbReference type="OrthoDB" id="88903at2"/>
<dbReference type="InterPro" id="IPR027417">
    <property type="entry name" value="P-loop_NTPase"/>
</dbReference>
<dbReference type="eggNOG" id="COG4928">
    <property type="taxonomic scope" value="Bacteria"/>
</dbReference>
<evidence type="ECO:0000313" key="2">
    <source>
        <dbReference type="EMBL" id="EAQ49664.1"/>
    </source>
</evidence>
<keyword evidence="3" id="KW-1185">Reference proteome</keyword>
<dbReference type="RefSeq" id="WP_009780843.1">
    <property type="nucleotide sequence ID" value="NZ_CH672395.1"/>
</dbReference>
<organism evidence="2 3">
    <name type="scientific">Leeuwenhoekiella blandensis (strain CECT 7118 / CCUG 51940 / KCTC 22103 / MED217)</name>
    <name type="common">Flavobacterium sp. (strain MED217)</name>
    <dbReference type="NCBI Taxonomy" id="398720"/>
    <lineage>
        <taxon>Bacteria</taxon>
        <taxon>Pseudomonadati</taxon>
        <taxon>Bacteroidota</taxon>
        <taxon>Flavobacteriia</taxon>
        <taxon>Flavobacteriales</taxon>
        <taxon>Flavobacteriaceae</taxon>
        <taxon>Leeuwenhoekiella</taxon>
    </lineage>
</organism>
<dbReference type="Gene3D" id="3.40.50.300">
    <property type="entry name" value="P-loop containing nucleotide triphosphate hydrolases"/>
    <property type="match status" value="1"/>
</dbReference>
<comment type="caution">
    <text evidence="2">The sequence shown here is derived from an EMBL/GenBank/DDBJ whole genome shotgun (WGS) entry which is preliminary data.</text>
</comment>
<evidence type="ECO:0000259" key="1">
    <source>
        <dbReference type="Pfam" id="PF07693"/>
    </source>
</evidence>
<proteinExistence type="predicted"/>
<dbReference type="PANTHER" id="PTHR22674:SF6">
    <property type="entry name" value="NTPASE KAP FAMILY P-LOOP DOMAIN-CONTAINING PROTEIN 1"/>
    <property type="match status" value="1"/>
</dbReference>
<evidence type="ECO:0000313" key="3">
    <source>
        <dbReference type="Proteomes" id="UP000001601"/>
    </source>
</evidence>
<feature type="domain" description="KAP NTPase" evidence="1">
    <location>
        <begin position="24"/>
        <end position="287"/>
    </location>
</feature>
<dbReference type="HOGENOM" id="CLU_039725_3_1_10"/>
<name>A3XLA5_LEEBM</name>
<accession>A3XLA5</accession>
<reference evidence="2 3" key="1">
    <citation type="journal article" date="2007" name="Nature">
        <title>Light stimulates growth of proteorhodopsin-containing marine Flavobacteria.</title>
        <authorList>
            <person name="Gomez-Consarnau L."/>
            <person name="Gonzalez J.M."/>
            <person name="Coll-Llado M."/>
            <person name="Gourdon P."/>
            <person name="Pascher T."/>
            <person name="Neutze R."/>
            <person name="Pedros-Alio C."/>
            <person name="Pinhassi J."/>
        </authorList>
    </citation>
    <scope>NUCLEOTIDE SEQUENCE [LARGE SCALE GENOMIC DNA]</scope>
    <source>
        <strain evidence="2 3">MED217</strain>
    </source>
</reference>
<dbReference type="InterPro" id="IPR052754">
    <property type="entry name" value="NTPase_KAP_P-loop"/>
</dbReference>
<dbReference type="SUPFAM" id="SSF52540">
    <property type="entry name" value="P-loop containing nucleoside triphosphate hydrolases"/>
    <property type="match status" value="1"/>
</dbReference>